<dbReference type="OrthoDB" id="9786743at2"/>
<organism evidence="5 6">
    <name type="scientific">Halopolyspora algeriensis</name>
    <dbReference type="NCBI Taxonomy" id="1500506"/>
    <lineage>
        <taxon>Bacteria</taxon>
        <taxon>Bacillati</taxon>
        <taxon>Actinomycetota</taxon>
        <taxon>Actinomycetes</taxon>
        <taxon>Actinomycetes incertae sedis</taxon>
        <taxon>Halopolyspora</taxon>
    </lineage>
</organism>
<dbReference type="GO" id="GO:0008774">
    <property type="term" value="F:acetaldehyde dehydrogenase (acetylating) activity"/>
    <property type="evidence" value="ECO:0007669"/>
    <property type="project" value="UniProtKB-UniRule"/>
</dbReference>
<dbReference type="SUPFAM" id="SSF55347">
    <property type="entry name" value="Glyceraldehyde-3-phosphate dehydrogenase-like, C-terminal domain"/>
    <property type="match status" value="1"/>
</dbReference>
<protein>
    <recommendedName>
        <fullName evidence="3">Acetaldehyde dehydrogenase</fullName>
        <ecNumber evidence="3">1.2.1.10</ecNumber>
    </recommendedName>
    <alternativeName>
        <fullName evidence="3">Acetaldehyde dehydrogenase [acetylating]</fullName>
    </alternativeName>
</protein>
<dbReference type="Proteomes" id="UP000253495">
    <property type="component" value="Unassembled WGS sequence"/>
</dbReference>
<evidence type="ECO:0000313" key="6">
    <source>
        <dbReference type="Proteomes" id="UP000253495"/>
    </source>
</evidence>
<feature type="binding site" evidence="3">
    <location>
        <position position="278"/>
    </location>
    <ligand>
        <name>NAD(+)</name>
        <dbReference type="ChEBI" id="CHEBI:57540"/>
    </ligand>
</feature>
<dbReference type="NCBIfam" id="TIGR03215">
    <property type="entry name" value="ac_ald_DH_ac"/>
    <property type="match status" value="1"/>
</dbReference>
<dbReference type="Gene3D" id="3.30.360.10">
    <property type="entry name" value="Dihydrodipicolinate Reductase, domain 2"/>
    <property type="match status" value="1"/>
</dbReference>
<dbReference type="EC" id="1.2.1.10" evidence="3"/>
<comment type="caution">
    <text evidence="5">The sequence shown here is derived from an EMBL/GenBank/DDBJ whole genome shotgun (WGS) entry which is preliminary data.</text>
</comment>
<comment type="similarity">
    <text evidence="1 3">Belongs to the acetaldehyde dehydrogenase family.</text>
</comment>
<evidence type="ECO:0000259" key="4">
    <source>
        <dbReference type="SMART" id="SM00859"/>
    </source>
</evidence>
<evidence type="ECO:0000256" key="2">
    <source>
        <dbReference type="ARBA" id="ARBA00023027"/>
    </source>
</evidence>
<comment type="catalytic activity">
    <reaction evidence="3">
        <text>acetaldehyde + NAD(+) + CoA = acetyl-CoA + NADH + H(+)</text>
        <dbReference type="Rhea" id="RHEA:23288"/>
        <dbReference type="ChEBI" id="CHEBI:15343"/>
        <dbReference type="ChEBI" id="CHEBI:15378"/>
        <dbReference type="ChEBI" id="CHEBI:57287"/>
        <dbReference type="ChEBI" id="CHEBI:57288"/>
        <dbReference type="ChEBI" id="CHEBI:57540"/>
        <dbReference type="ChEBI" id="CHEBI:57945"/>
        <dbReference type="EC" id="1.2.1.10"/>
    </reaction>
</comment>
<dbReference type="Pfam" id="PF01118">
    <property type="entry name" value="Semialdhyde_dh"/>
    <property type="match status" value="1"/>
</dbReference>
<name>A0A368VS77_9ACTN</name>
<dbReference type="RefSeq" id="WP_114452646.1">
    <property type="nucleotide sequence ID" value="NZ_QPJC01000004.1"/>
</dbReference>
<dbReference type="NCBIfam" id="NF006157">
    <property type="entry name" value="PRK08300.1"/>
    <property type="match status" value="1"/>
</dbReference>
<dbReference type="InterPro" id="IPR000534">
    <property type="entry name" value="Semialdehyde_DH_NAD-bd"/>
</dbReference>
<dbReference type="HAMAP" id="MF_01657">
    <property type="entry name" value="Ac_ald_DH_ac"/>
    <property type="match status" value="1"/>
</dbReference>
<proteinExistence type="inferred from homology"/>
<evidence type="ECO:0000313" key="5">
    <source>
        <dbReference type="EMBL" id="RCW44559.1"/>
    </source>
</evidence>
<feature type="binding site" evidence="3">
    <location>
        <begin position="159"/>
        <end position="167"/>
    </location>
    <ligand>
        <name>NAD(+)</name>
        <dbReference type="ChEBI" id="CHEBI:57540"/>
    </ligand>
</feature>
<keyword evidence="3" id="KW-0058">Aromatic hydrocarbons catabolism</keyword>
<keyword evidence="6" id="KW-1185">Reference proteome</keyword>
<dbReference type="InterPro" id="IPR015426">
    <property type="entry name" value="Acetylaldehyde_DH_C"/>
</dbReference>
<dbReference type="CDD" id="cd23933">
    <property type="entry name" value="ALDH_C"/>
    <property type="match status" value="1"/>
</dbReference>
<evidence type="ECO:0000256" key="3">
    <source>
        <dbReference type="HAMAP-Rule" id="MF_01657"/>
    </source>
</evidence>
<keyword evidence="3" id="KW-0560">Oxidoreductase</keyword>
<dbReference type="InterPro" id="IPR003361">
    <property type="entry name" value="Acetaldehyde_dehydrogenase"/>
</dbReference>
<evidence type="ECO:0000256" key="1">
    <source>
        <dbReference type="ARBA" id="ARBA00009244"/>
    </source>
</evidence>
<accession>A0A368VS77</accession>
<keyword evidence="2 3" id="KW-0520">NAD</keyword>
<dbReference type="SUPFAM" id="SSF51735">
    <property type="entry name" value="NAD(P)-binding Rossmann-fold domains"/>
    <property type="match status" value="1"/>
</dbReference>
<sequence>MNERKQTAAIVGTGNIGTDLLYKLSRSRWIEPTWMVGIDPTSEGLRRAADLGVATGTAGVDGLLDRDELPDLVFEATSAAVHRDNAARYAEAGIRAIDLTPAAVGPYVVPPVNLGEHRDAPNLNLITCGGQATIPMVYAVSRIVDVDYAEIVASVASVSAGPGTRANIDEFTRTTGTGIERIGGARRGKAIIVLNPAEPPMIMRDTVFCSLPPEADTDAIGESITRMAADIAEYVPGYRLLSEPQFEEPSEATGGMARVAIFVEVAGAGDFLPSYSGNLDIMTAAAVRVGEELARVQTGLQDKERVS</sequence>
<dbReference type="AlphaFoldDB" id="A0A368VS77"/>
<dbReference type="PIRSF" id="PIRSF015689">
    <property type="entry name" value="Actaldh_dh_actl"/>
    <property type="match status" value="1"/>
</dbReference>
<dbReference type="EMBL" id="QPJC01000004">
    <property type="protein sequence ID" value="RCW44559.1"/>
    <property type="molecule type" value="Genomic_DNA"/>
</dbReference>
<dbReference type="SMART" id="SM00859">
    <property type="entry name" value="Semialdhyde_dh"/>
    <property type="match status" value="1"/>
</dbReference>
<dbReference type="Gene3D" id="3.40.50.720">
    <property type="entry name" value="NAD(P)-binding Rossmann-like Domain"/>
    <property type="match status" value="1"/>
</dbReference>
<feature type="binding site" evidence="3">
    <location>
        <begin position="13"/>
        <end position="16"/>
    </location>
    <ligand>
        <name>NAD(+)</name>
        <dbReference type="ChEBI" id="CHEBI:57540"/>
    </ligand>
</feature>
<dbReference type="GO" id="GO:0051287">
    <property type="term" value="F:NAD binding"/>
    <property type="evidence" value="ECO:0007669"/>
    <property type="project" value="UniProtKB-UniRule"/>
</dbReference>
<dbReference type="InterPro" id="IPR036291">
    <property type="entry name" value="NAD(P)-bd_dom_sf"/>
</dbReference>
<feature type="active site" description="Acyl-thioester intermediate" evidence="3">
    <location>
        <position position="128"/>
    </location>
</feature>
<reference evidence="5 6" key="1">
    <citation type="submission" date="2018-07" db="EMBL/GenBank/DDBJ databases">
        <title>Genomic Encyclopedia of Type Strains, Phase III (KMG-III): the genomes of soil and plant-associated and newly described type strains.</title>
        <authorList>
            <person name="Whitman W."/>
        </authorList>
    </citation>
    <scope>NUCLEOTIDE SEQUENCE [LARGE SCALE GENOMIC DNA]</scope>
    <source>
        <strain evidence="5 6">CECT 8575</strain>
    </source>
</reference>
<gene>
    <name evidence="5" type="ORF">DFQ14_104148</name>
</gene>
<dbReference type="Pfam" id="PF09290">
    <property type="entry name" value="AcetDehyd-dimer"/>
    <property type="match status" value="1"/>
</dbReference>
<feature type="domain" description="Semialdehyde dehydrogenase NAD-binding" evidence="4">
    <location>
        <begin position="7"/>
        <end position="120"/>
    </location>
</feature>